<evidence type="ECO:0000256" key="6">
    <source>
        <dbReference type="ARBA" id="ARBA00022741"/>
    </source>
</evidence>
<evidence type="ECO:0000259" key="10">
    <source>
        <dbReference type="PROSITE" id="PS50893"/>
    </source>
</evidence>
<dbReference type="InterPro" id="IPR003593">
    <property type="entry name" value="AAA+_ATPase"/>
</dbReference>
<evidence type="ECO:0000313" key="11">
    <source>
        <dbReference type="EMBL" id="GMA31971.1"/>
    </source>
</evidence>
<gene>
    <name evidence="11" type="ORF">GCM10025875_19630</name>
</gene>
<sequence length="502" mass="53731">MSAPLIRMTGVTKGFPGVVALDDVDLELAPGERLALVGENGAGKSTLMKLLSGIHAPDAGTIEIDGAPVVISGPAHAKELGISIIHQELGLVGDLTVAENIVLGREPRRGPLLSARATIDVATELLDRLGMVLDPRALVRDLTVGKQQMVEIAKALSVDARVLVLDEPTAALNEAEVQALFSLIDRFVTPTTGVIYISHRMDELPVVADRISVLRDGRNAGERDARTTPMREIVSLMVGREIAVDVRPAPAEVGDVVLEVQGLSSRHPLHEVSFTLRAGEILGFAGLMGAGRTELARAIVGADPITAGTVLVRGRPHRISSPAVAARLGIGYLSEDRKRYGALLEQTVADNIALSSLERFTRGGLVRGRAIERVATDLVARLRIRTPGVRQLVRNLSGGNQQKVIVAKWIHRDCDILIFDEPTRGIDVGAKDEIYRLLEELAAAGKAVVVISSELPEVLRLSHRIAVMAEGRIAAVLDNSEATQETIMEHATRFHETAVTGA</sequence>
<dbReference type="FunFam" id="3.40.50.300:FF:000127">
    <property type="entry name" value="Ribose import ATP-binding protein RbsA"/>
    <property type="match status" value="1"/>
</dbReference>
<dbReference type="Pfam" id="PF00005">
    <property type="entry name" value="ABC_tran"/>
    <property type="match status" value="2"/>
</dbReference>
<dbReference type="GO" id="GO:0016887">
    <property type="term" value="F:ATP hydrolysis activity"/>
    <property type="evidence" value="ECO:0007669"/>
    <property type="project" value="InterPro"/>
</dbReference>
<keyword evidence="2" id="KW-0813">Transport</keyword>
<name>A0AA37XER8_9MICO</name>
<dbReference type="InterPro" id="IPR050107">
    <property type="entry name" value="ABC_carbohydrate_import_ATPase"/>
</dbReference>
<dbReference type="InterPro" id="IPR003439">
    <property type="entry name" value="ABC_transporter-like_ATP-bd"/>
</dbReference>
<evidence type="ECO:0000313" key="12">
    <source>
        <dbReference type="Proteomes" id="UP001157161"/>
    </source>
</evidence>
<proteinExistence type="predicted"/>
<dbReference type="RefSeq" id="WP_284250695.1">
    <property type="nucleotide sequence ID" value="NZ_BSUM01000001.1"/>
</dbReference>
<reference evidence="11" key="1">
    <citation type="journal article" date="2014" name="Int. J. Syst. Evol. Microbiol.">
        <title>Complete genome sequence of Corynebacterium casei LMG S-19264T (=DSM 44701T), isolated from a smear-ripened cheese.</title>
        <authorList>
            <consortium name="US DOE Joint Genome Institute (JGI-PGF)"/>
            <person name="Walter F."/>
            <person name="Albersmeier A."/>
            <person name="Kalinowski J."/>
            <person name="Ruckert C."/>
        </authorList>
    </citation>
    <scope>NUCLEOTIDE SEQUENCE</scope>
    <source>
        <strain evidence="11">NBRC 112290</strain>
    </source>
</reference>
<dbReference type="PANTHER" id="PTHR43790">
    <property type="entry name" value="CARBOHYDRATE TRANSPORT ATP-BINDING PROTEIN MG119-RELATED"/>
    <property type="match status" value="1"/>
</dbReference>
<comment type="subcellular location">
    <subcellularLocation>
        <location evidence="1">Cell membrane</location>
        <topology evidence="1">Peripheral membrane protein</topology>
    </subcellularLocation>
</comment>
<dbReference type="EMBL" id="BSUM01000001">
    <property type="protein sequence ID" value="GMA31971.1"/>
    <property type="molecule type" value="Genomic_DNA"/>
</dbReference>
<dbReference type="Gene3D" id="3.40.50.300">
    <property type="entry name" value="P-loop containing nucleotide triphosphate hydrolases"/>
    <property type="match status" value="2"/>
</dbReference>
<evidence type="ECO:0000256" key="4">
    <source>
        <dbReference type="ARBA" id="ARBA00022597"/>
    </source>
</evidence>
<keyword evidence="4" id="KW-0762">Sugar transport</keyword>
<keyword evidence="6" id="KW-0547">Nucleotide-binding</keyword>
<dbReference type="Proteomes" id="UP001157161">
    <property type="component" value="Unassembled WGS sequence"/>
</dbReference>
<reference evidence="11" key="2">
    <citation type="submission" date="2023-02" db="EMBL/GenBank/DDBJ databases">
        <authorList>
            <person name="Sun Q."/>
            <person name="Mori K."/>
        </authorList>
    </citation>
    <scope>NUCLEOTIDE SEQUENCE</scope>
    <source>
        <strain evidence="11">NBRC 112290</strain>
    </source>
</reference>
<dbReference type="InterPro" id="IPR017871">
    <property type="entry name" value="ABC_transporter-like_CS"/>
</dbReference>
<evidence type="ECO:0000256" key="8">
    <source>
        <dbReference type="ARBA" id="ARBA00022967"/>
    </source>
</evidence>
<dbReference type="CDD" id="cd03215">
    <property type="entry name" value="ABC_Carb_Monos_II"/>
    <property type="match status" value="1"/>
</dbReference>
<comment type="caution">
    <text evidence="11">The sequence shown here is derived from an EMBL/GenBank/DDBJ whole genome shotgun (WGS) entry which is preliminary data.</text>
</comment>
<dbReference type="InterPro" id="IPR027417">
    <property type="entry name" value="P-loop_NTPase"/>
</dbReference>
<evidence type="ECO:0000256" key="3">
    <source>
        <dbReference type="ARBA" id="ARBA00022475"/>
    </source>
</evidence>
<protein>
    <submittedName>
        <fullName evidence="11">Monosaccharide-transporting ATPase</fullName>
    </submittedName>
</protein>
<dbReference type="CDD" id="cd03216">
    <property type="entry name" value="ABC_Carb_Monos_I"/>
    <property type="match status" value="1"/>
</dbReference>
<dbReference type="GO" id="GO:0005524">
    <property type="term" value="F:ATP binding"/>
    <property type="evidence" value="ECO:0007669"/>
    <property type="project" value="UniProtKB-KW"/>
</dbReference>
<evidence type="ECO:0000256" key="1">
    <source>
        <dbReference type="ARBA" id="ARBA00004202"/>
    </source>
</evidence>
<dbReference type="PANTHER" id="PTHR43790:SF3">
    <property type="entry name" value="D-ALLOSE IMPORT ATP-BINDING PROTEIN ALSA-RELATED"/>
    <property type="match status" value="1"/>
</dbReference>
<feature type="domain" description="ABC transporter" evidence="10">
    <location>
        <begin position="251"/>
        <end position="495"/>
    </location>
</feature>
<dbReference type="PROSITE" id="PS50893">
    <property type="entry name" value="ABC_TRANSPORTER_2"/>
    <property type="match status" value="2"/>
</dbReference>
<dbReference type="GO" id="GO:0005886">
    <property type="term" value="C:plasma membrane"/>
    <property type="evidence" value="ECO:0007669"/>
    <property type="project" value="UniProtKB-SubCell"/>
</dbReference>
<accession>A0AA37XER8</accession>
<dbReference type="AlphaFoldDB" id="A0AA37XER8"/>
<keyword evidence="5" id="KW-0677">Repeat</keyword>
<keyword evidence="9" id="KW-0472">Membrane</keyword>
<evidence type="ECO:0000256" key="5">
    <source>
        <dbReference type="ARBA" id="ARBA00022737"/>
    </source>
</evidence>
<dbReference type="SMART" id="SM00382">
    <property type="entry name" value="AAA"/>
    <property type="match status" value="2"/>
</dbReference>
<dbReference type="SUPFAM" id="SSF52540">
    <property type="entry name" value="P-loop containing nucleoside triphosphate hydrolases"/>
    <property type="match status" value="2"/>
</dbReference>
<dbReference type="PROSITE" id="PS00211">
    <property type="entry name" value="ABC_TRANSPORTER_1"/>
    <property type="match status" value="1"/>
</dbReference>
<evidence type="ECO:0000256" key="2">
    <source>
        <dbReference type="ARBA" id="ARBA00022448"/>
    </source>
</evidence>
<feature type="domain" description="ABC transporter" evidence="10">
    <location>
        <begin position="6"/>
        <end position="241"/>
    </location>
</feature>
<keyword evidence="12" id="KW-1185">Reference proteome</keyword>
<evidence type="ECO:0000256" key="7">
    <source>
        <dbReference type="ARBA" id="ARBA00022840"/>
    </source>
</evidence>
<keyword evidence="7" id="KW-0067">ATP-binding</keyword>
<organism evidence="11 12">
    <name type="scientific">Litorihabitans aurantiacus</name>
    <dbReference type="NCBI Taxonomy" id="1930061"/>
    <lineage>
        <taxon>Bacteria</taxon>
        <taxon>Bacillati</taxon>
        <taxon>Actinomycetota</taxon>
        <taxon>Actinomycetes</taxon>
        <taxon>Micrococcales</taxon>
        <taxon>Beutenbergiaceae</taxon>
        <taxon>Litorihabitans</taxon>
    </lineage>
</organism>
<evidence type="ECO:0000256" key="9">
    <source>
        <dbReference type="ARBA" id="ARBA00023136"/>
    </source>
</evidence>
<keyword evidence="3" id="KW-1003">Cell membrane</keyword>
<keyword evidence="8" id="KW-1278">Translocase</keyword>